<feature type="transmembrane region" description="Helical" evidence="10">
    <location>
        <begin position="277"/>
        <end position="303"/>
    </location>
</feature>
<evidence type="ECO:0000256" key="3">
    <source>
        <dbReference type="ARBA" id="ARBA00022989"/>
    </source>
</evidence>
<comment type="caution">
    <text evidence="12">The sequence shown here is derived from an EMBL/GenBank/DDBJ whole genome shotgun (WGS) entry which is preliminary data.</text>
</comment>
<dbReference type="GO" id="GO:0004875">
    <property type="term" value="F:complement receptor activity"/>
    <property type="evidence" value="ECO:0007669"/>
    <property type="project" value="TreeGrafter"/>
</dbReference>
<keyword evidence="5 10" id="KW-0472">Membrane</keyword>
<evidence type="ECO:0000313" key="12">
    <source>
        <dbReference type="EMBL" id="KAJ8287567.1"/>
    </source>
</evidence>
<feature type="domain" description="G-protein coupled receptors family 1 profile" evidence="11">
    <location>
        <begin position="128"/>
        <end position="370"/>
    </location>
</feature>
<dbReference type="PANTHER" id="PTHR24225:SF48">
    <property type="entry name" value="C3A ANAPHYLATOXIN CHEMOTACTIC RECEPTOR-RELATED"/>
    <property type="match status" value="1"/>
</dbReference>
<keyword evidence="4" id="KW-0297">G-protein coupled receptor</keyword>
<feature type="transmembrane region" description="Helical" evidence="10">
    <location>
        <begin position="188"/>
        <end position="206"/>
    </location>
</feature>
<organism evidence="12 13">
    <name type="scientific">Conger conger</name>
    <name type="common">Conger eel</name>
    <name type="synonym">Muraena conger</name>
    <dbReference type="NCBI Taxonomy" id="82655"/>
    <lineage>
        <taxon>Eukaryota</taxon>
        <taxon>Metazoa</taxon>
        <taxon>Chordata</taxon>
        <taxon>Craniata</taxon>
        <taxon>Vertebrata</taxon>
        <taxon>Euteleostomi</taxon>
        <taxon>Actinopterygii</taxon>
        <taxon>Neopterygii</taxon>
        <taxon>Teleostei</taxon>
        <taxon>Anguilliformes</taxon>
        <taxon>Congridae</taxon>
        <taxon>Conger</taxon>
    </lineage>
</organism>
<dbReference type="EMBL" id="JAFJMO010000001">
    <property type="protein sequence ID" value="KAJ8287567.1"/>
    <property type="molecule type" value="Genomic_DNA"/>
</dbReference>
<protein>
    <recommendedName>
        <fullName evidence="11">G-protein coupled receptors family 1 profile domain-containing protein</fullName>
    </recommendedName>
</protein>
<evidence type="ECO:0000256" key="1">
    <source>
        <dbReference type="ARBA" id="ARBA00004141"/>
    </source>
</evidence>
<evidence type="ECO:0000256" key="10">
    <source>
        <dbReference type="SAM" id="Phobius"/>
    </source>
</evidence>
<keyword evidence="3 10" id="KW-1133">Transmembrane helix</keyword>
<feature type="transmembrane region" description="Helical" evidence="10">
    <location>
        <begin position="226"/>
        <end position="245"/>
    </location>
</feature>
<dbReference type="PRINTS" id="PR00237">
    <property type="entry name" value="GPCRRHODOPSN"/>
</dbReference>
<evidence type="ECO:0000256" key="8">
    <source>
        <dbReference type="ARBA" id="ARBA00025736"/>
    </source>
</evidence>
<evidence type="ECO:0000256" key="9">
    <source>
        <dbReference type="SAM" id="MobiDB-lite"/>
    </source>
</evidence>
<dbReference type="GO" id="GO:0007200">
    <property type="term" value="P:phospholipase C-activating G protein-coupled receptor signaling pathway"/>
    <property type="evidence" value="ECO:0007669"/>
    <property type="project" value="TreeGrafter"/>
</dbReference>
<comment type="similarity">
    <text evidence="8">Belongs to the chemokine-like receptor (CMKLR) family.</text>
</comment>
<keyword evidence="13" id="KW-1185">Reference proteome</keyword>
<dbReference type="AlphaFoldDB" id="A0A9Q1E0U8"/>
<dbReference type="InterPro" id="IPR000826">
    <property type="entry name" value="Formyl_rcpt-rel"/>
</dbReference>
<feature type="transmembrane region" description="Helical" evidence="10">
    <location>
        <begin position="113"/>
        <end position="136"/>
    </location>
</feature>
<keyword evidence="7" id="KW-0807">Transducer</keyword>
<feature type="transmembrane region" description="Helical" evidence="10">
    <location>
        <begin position="315"/>
        <end position="338"/>
    </location>
</feature>
<dbReference type="GO" id="GO:0004930">
    <property type="term" value="F:G protein-coupled receptor activity"/>
    <property type="evidence" value="ECO:0007669"/>
    <property type="project" value="UniProtKB-KW"/>
</dbReference>
<evidence type="ECO:0000256" key="4">
    <source>
        <dbReference type="ARBA" id="ARBA00023040"/>
    </source>
</evidence>
<evidence type="ECO:0000313" key="13">
    <source>
        <dbReference type="Proteomes" id="UP001152803"/>
    </source>
</evidence>
<proteinExistence type="inferred from homology"/>
<evidence type="ECO:0000259" key="11">
    <source>
        <dbReference type="PROSITE" id="PS50262"/>
    </source>
</evidence>
<evidence type="ECO:0000256" key="6">
    <source>
        <dbReference type="ARBA" id="ARBA00023170"/>
    </source>
</evidence>
<dbReference type="GO" id="GO:0006954">
    <property type="term" value="P:inflammatory response"/>
    <property type="evidence" value="ECO:0007669"/>
    <property type="project" value="TreeGrafter"/>
</dbReference>
<dbReference type="Pfam" id="PF00001">
    <property type="entry name" value="7tm_1"/>
    <property type="match status" value="1"/>
</dbReference>
<accession>A0A9Q1E0U8</accession>
<keyword evidence="6" id="KW-0675">Receptor</keyword>
<dbReference type="GO" id="GO:0005886">
    <property type="term" value="C:plasma membrane"/>
    <property type="evidence" value="ECO:0007669"/>
    <property type="project" value="TreeGrafter"/>
</dbReference>
<dbReference type="Gene3D" id="1.20.1070.10">
    <property type="entry name" value="Rhodopsin 7-helix transmembrane proteins"/>
    <property type="match status" value="1"/>
</dbReference>
<feature type="region of interest" description="Disordered" evidence="9">
    <location>
        <begin position="397"/>
        <end position="431"/>
    </location>
</feature>
<dbReference type="PRINTS" id="PR00526">
    <property type="entry name" value="FMETLEUPHER"/>
</dbReference>
<dbReference type="GO" id="GO:0007204">
    <property type="term" value="P:positive regulation of cytosolic calcium ion concentration"/>
    <property type="evidence" value="ECO:0007669"/>
    <property type="project" value="TreeGrafter"/>
</dbReference>
<dbReference type="PROSITE" id="PS50262">
    <property type="entry name" value="G_PROTEIN_RECEP_F1_2"/>
    <property type="match status" value="1"/>
</dbReference>
<reference evidence="12" key="1">
    <citation type="journal article" date="2023" name="Science">
        <title>Genome structures resolve the early diversification of teleost fishes.</title>
        <authorList>
            <person name="Parey E."/>
            <person name="Louis A."/>
            <person name="Montfort J."/>
            <person name="Bouchez O."/>
            <person name="Roques C."/>
            <person name="Iampietro C."/>
            <person name="Lluch J."/>
            <person name="Castinel A."/>
            <person name="Donnadieu C."/>
            <person name="Desvignes T."/>
            <person name="Floi Bucao C."/>
            <person name="Jouanno E."/>
            <person name="Wen M."/>
            <person name="Mejri S."/>
            <person name="Dirks R."/>
            <person name="Jansen H."/>
            <person name="Henkel C."/>
            <person name="Chen W.J."/>
            <person name="Zahm M."/>
            <person name="Cabau C."/>
            <person name="Klopp C."/>
            <person name="Thompson A.W."/>
            <person name="Robinson-Rechavi M."/>
            <person name="Braasch I."/>
            <person name="Lecointre G."/>
            <person name="Bobe J."/>
            <person name="Postlethwait J.H."/>
            <person name="Berthelot C."/>
            <person name="Roest Crollius H."/>
            <person name="Guiguen Y."/>
        </authorList>
    </citation>
    <scope>NUCLEOTIDE SEQUENCE</scope>
    <source>
        <strain evidence="12">Concon-B</strain>
    </source>
</reference>
<keyword evidence="2 10" id="KW-0812">Transmembrane</keyword>
<sequence length="431" mass="47478">MTHSEREREGEEDYTVRLRREEYFLSVSAWTAVDKQPPHTHTHTHTHTSKYISEERNYHRSLSFPLPDVFTDWTDFQMIANTSLLLSPASVEGEASASSLADSSLADSITESVLIFFYVLIVSLGTAGNAAVVWTAGWRLPPTVTNVWLTNLAVADLAFSLSRVPSLLRVLVFRHWPFGGFLCKASGLLKYANMFCSVFLLSVISLDRAVCVCRPVLAKRFRSVPAARLVSVGVWLLAVGLSVPYCAHRWVQPGKNNLTSCSIEPREGSEGAKLGLYVLRFLCGFLLPFLVILGCYTVAALGLRRTRLVRRSRPLKILVCLVAAFFLCWAPYHCLLLAKLVNGKSQALTVGLNLAKGLAYLNSCVNPLLYFFMGLGPGRWMGQGLFGPCRRALEEDREGQAEDRGKGQSLVPSPRADPTLTAPSALAAPTV</sequence>
<dbReference type="PANTHER" id="PTHR24225">
    <property type="entry name" value="CHEMOTACTIC RECEPTOR"/>
    <property type="match status" value="1"/>
</dbReference>
<evidence type="ECO:0000256" key="7">
    <source>
        <dbReference type="ARBA" id="ARBA00023224"/>
    </source>
</evidence>
<dbReference type="InterPro" id="IPR000276">
    <property type="entry name" value="GPCR_Rhodpsn"/>
</dbReference>
<dbReference type="InterPro" id="IPR017452">
    <property type="entry name" value="GPCR_Rhodpsn_7TM"/>
</dbReference>
<name>A0A9Q1E0U8_CONCO</name>
<dbReference type="SUPFAM" id="SSF81321">
    <property type="entry name" value="Family A G protein-coupled receptor-like"/>
    <property type="match status" value="1"/>
</dbReference>
<evidence type="ECO:0000256" key="2">
    <source>
        <dbReference type="ARBA" id="ARBA00022692"/>
    </source>
</evidence>
<comment type="subcellular location">
    <subcellularLocation>
        <location evidence="1">Membrane</location>
        <topology evidence="1">Multi-pass membrane protein</topology>
    </subcellularLocation>
</comment>
<dbReference type="Proteomes" id="UP001152803">
    <property type="component" value="Unassembled WGS sequence"/>
</dbReference>
<feature type="compositionally biased region" description="Basic and acidic residues" evidence="9">
    <location>
        <begin position="397"/>
        <end position="406"/>
    </location>
</feature>
<feature type="transmembrane region" description="Helical" evidence="10">
    <location>
        <begin position="358"/>
        <end position="376"/>
    </location>
</feature>
<dbReference type="OrthoDB" id="10044919at2759"/>
<evidence type="ECO:0000256" key="5">
    <source>
        <dbReference type="ARBA" id="ARBA00023136"/>
    </source>
</evidence>
<gene>
    <name evidence="12" type="ORF">COCON_G00002260</name>
</gene>
<feature type="compositionally biased region" description="Low complexity" evidence="9">
    <location>
        <begin position="416"/>
        <end position="431"/>
    </location>
</feature>